<keyword evidence="22" id="KW-1185">Reference proteome</keyword>
<dbReference type="GO" id="GO:0005524">
    <property type="term" value="F:ATP binding"/>
    <property type="evidence" value="ECO:0007669"/>
    <property type="project" value="UniProtKB-KW"/>
</dbReference>
<dbReference type="FunFam" id="3.40.50.300:FF:000527">
    <property type="entry name" value="Tyrosine-protein kinase etk"/>
    <property type="match status" value="1"/>
</dbReference>
<comment type="similarity">
    <text evidence="2">Belongs to the CpsC/CapA family.</text>
</comment>
<protein>
    <recommendedName>
        <fullName evidence="5">non-specific protein-tyrosine kinase</fullName>
        <ecNumber evidence="5">2.7.10.2</ecNumber>
    </recommendedName>
</protein>
<evidence type="ECO:0000256" key="18">
    <source>
        <dbReference type="SAM" id="Phobius"/>
    </source>
</evidence>
<evidence type="ECO:0000256" key="17">
    <source>
        <dbReference type="SAM" id="MobiDB-lite"/>
    </source>
</evidence>
<dbReference type="EMBL" id="RKRA01000001">
    <property type="protein sequence ID" value="RPF25949.1"/>
    <property type="molecule type" value="Genomic_DNA"/>
</dbReference>
<evidence type="ECO:0000256" key="14">
    <source>
        <dbReference type="ARBA" id="ARBA00023136"/>
    </source>
</evidence>
<feature type="region of interest" description="Disordered" evidence="17">
    <location>
        <begin position="444"/>
        <end position="463"/>
    </location>
</feature>
<dbReference type="PANTHER" id="PTHR32309:SF13">
    <property type="entry name" value="FERRIC ENTEROBACTIN TRANSPORT PROTEIN FEPE"/>
    <property type="match status" value="1"/>
</dbReference>
<dbReference type="Proteomes" id="UP000280726">
    <property type="component" value="Unassembled WGS sequence"/>
</dbReference>
<keyword evidence="15" id="KW-0829">Tyrosine-protein kinase</keyword>
<dbReference type="Gene3D" id="3.40.50.300">
    <property type="entry name" value="P-loop containing nucleotide triphosphate hydrolases"/>
    <property type="match status" value="1"/>
</dbReference>
<evidence type="ECO:0000256" key="16">
    <source>
        <dbReference type="ARBA" id="ARBA00051245"/>
    </source>
</evidence>
<keyword evidence="12" id="KW-0067">ATP-binding</keyword>
<evidence type="ECO:0000256" key="13">
    <source>
        <dbReference type="ARBA" id="ARBA00022989"/>
    </source>
</evidence>
<dbReference type="AlphaFoldDB" id="A0A3N4YXR7"/>
<dbReference type="PANTHER" id="PTHR32309">
    <property type="entry name" value="TYROSINE-PROTEIN KINASE"/>
    <property type="match status" value="1"/>
</dbReference>
<evidence type="ECO:0000256" key="15">
    <source>
        <dbReference type="ARBA" id="ARBA00023137"/>
    </source>
</evidence>
<dbReference type="OrthoDB" id="9812433at2"/>
<comment type="subcellular location">
    <subcellularLocation>
        <location evidence="1">Cell inner membrane</location>
        <topology evidence="1">Multi-pass membrane protein</topology>
    </subcellularLocation>
</comment>
<keyword evidence="8" id="KW-0808">Transferase</keyword>
<sequence length="492" mass="51563">MDLTDYLGVLRKRWSTIVLIALLTLGAAVALTLAAVPQYTATTRMFFAAEGGESISDLNQGSTFAERQMVSYAAVAASPMVLDPVIEDLGLDVQAHELAEALTATILPNSVILDISATDEDPQLAADLADAVADELSAVAEDLSPERSDGTQPVQATIVTEARVPTEPSAPNTVLNVALGLVFGVLLGTVTAVARELLDTKVRGAKDVTALTGVPVMATVQYETGSRSSPTFMVDDPHGSRAEDVRRLRTNLRYVGLDHKLRSIVVTSSLPGEGKSTTSIALSLALADTGARVLLVDADLRRPSVAEYLGIEGAAGLTTVLIGRAESADVVQRWRRTGLDVLPAGDVPPNPSELLGSRAMATLLVDLMAAYDIVVVDSPPLLPVTDAAVLGKLAGGTLVVAGADKVHKAQLREALDALDQVGAHVLGVVLNKVGRRDANRYGYESYRSRGPGETPRRPESPAEVAAELGVTRRVTRDDAEPGSPPAGTTLPV</sequence>
<evidence type="ECO:0000256" key="5">
    <source>
        <dbReference type="ARBA" id="ARBA00011903"/>
    </source>
</evidence>
<feature type="domain" description="Polysaccharide chain length determinant N-terminal" evidence="19">
    <location>
        <begin position="1"/>
        <end position="89"/>
    </location>
</feature>
<evidence type="ECO:0000256" key="12">
    <source>
        <dbReference type="ARBA" id="ARBA00022840"/>
    </source>
</evidence>
<feature type="domain" description="AAA" evidence="20">
    <location>
        <begin position="263"/>
        <end position="386"/>
    </location>
</feature>
<dbReference type="GO" id="GO:0042802">
    <property type="term" value="F:identical protein binding"/>
    <property type="evidence" value="ECO:0007669"/>
    <property type="project" value="UniProtKB-ARBA"/>
</dbReference>
<dbReference type="NCBIfam" id="TIGR01007">
    <property type="entry name" value="eps_fam"/>
    <property type="match status" value="1"/>
</dbReference>
<dbReference type="CDD" id="cd05387">
    <property type="entry name" value="BY-kinase"/>
    <property type="match status" value="1"/>
</dbReference>
<name>A0A3N4YXR7_9MICO</name>
<keyword evidence="7" id="KW-0997">Cell inner membrane</keyword>
<dbReference type="InterPro" id="IPR027417">
    <property type="entry name" value="P-loop_NTPase"/>
</dbReference>
<evidence type="ECO:0000256" key="1">
    <source>
        <dbReference type="ARBA" id="ARBA00004429"/>
    </source>
</evidence>
<dbReference type="InterPro" id="IPR005702">
    <property type="entry name" value="Wzc-like_C"/>
</dbReference>
<dbReference type="InterPro" id="IPR025669">
    <property type="entry name" value="AAA_dom"/>
</dbReference>
<comment type="caution">
    <text evidence="21">The sequence shown here is derived from an EMBL/GenBank/DDBJ whole genome shotgun (WGS) entry which is preliminary data.</text>
</comment>
<comment type="similarity">
    <text evidence="3">Belongs to the CpsD/CapB family.</text>
</comment>
<dbReference type="InterPro" id="IPR050445">
    <property type="entry name" value="Bact_polysacc_biosynth/exp"/>
</dbReference>
<keyword evidence="13 18" id="KW-1133">Transmembrane helix</keyword>
<keyword evidence="10" id="KW-0547">Nucleotide-binding</keyword>
<dbReference type="Pfam" id="PF02706">
    <property type="entry name" value="Wzz"/>
    <property type="match status" value="1"/>
</dbReference>
<gene>
    <name evidence="21" type="ORF">EDD32_0363</name>
</gene>
<keyword evidence="11" id="KW-0418">Kinase</keyword>
<evidence type="ECO:0000313" key="21">
    <source>
        <dbReference type="EMBL" id="RPF25949.1"/>
    </source>
</evidence>
<feature type="transmembrane region" description="Helical" evidence="18">
    <location>
        <begin position="174"/>
        <end position="194"/>
    </location>
</feature>
<proteinExistence type="inferred from homology"/>
<organism evidence="21 22">
    <name type="scientific">Georgenia muralis</name>
    <dbReference type="NCBI Taxonomy" id="154117"/>
    <lineage>
        <taxon>Bacteria</taxon>
        <taxon>Bacillati</taxon>
        <taxon>Actinomycetota</taxon>
        <taxon>Actinomycetes</taxon>
        <taxon>Micrococcales</taxon>
        <taxon>Bogoriellaceae</taxon>
        <taxon>Georgenia</taxon>
    </lineage>
</organism>
<evidence type="ECO:0000259" key="20">
    <source>
        <dbReference type="Pfam" id="PF13614"/>
    </source>
</evidence>
<reference evidence="21 22" key="1">
    <citation type="submission" date="2018-11" db="EMBL/GenBank/DDBJ databases">
        <title>Sequencing the genomes of 1000 actinobacteria strains.</title>
        <authorList>
            <person name="Klenk H.-P."/>
        </authorList>
    </citation>
    <scope>NUCLEOTIDE SEQUENCE [LARGE SCALE GENOMIC DNA]</scope>
    <source>
        <strain evidence="21 22">DSM 14418</strain>
    </source>
</reference>
<evidence type="ECO:0000256" key="11">
    <source>
        <dbReference type="ARBA" id="ARBA00022777"/>
    </source>
</evidence>
<evidence type="ECO:0000256" key="8">
    <source>
        <dbReference type="ARBA" id="ARBA00022679"/>
    </source>
</evidence>
<evidence type="ECO:0000256" key="6">
    <source>
        <dbReference type="ARBA" id="ARBA00022475"/>
    </source>
</evidence>
<dbReference type="InterPro" id="IPR003856">
    <property type="entry name" value="LPS_length_determ_N"/>
</dbReference>
<evidence type="ECO:0000256" key="10">
    <source>
        <dbReference type="ARBA" id="ARBA00022741"/>
    </source>
</evidence>
<evidence type="ECO:0000313" key="22">
    <source>
        <dbReference type="Proteomes" id="UP000280726"/>
    </source>
</evidence>
<dbReference type="SUPFAM" id="SSF52540">
    <property type="entry name" value="P-loop containing nucleoside triphosphate hydrolases"/>
    <property type="match status" value="1"/>
</dbReference>
<evidence type="ECO:0000256" key="2">
    <source>
        <dbReference type="ARBA" id="ARBA00006683"/>
    </source>
</evidence>
<keyword evidence="6" id="KW-1003">Cell membrane</keyword>
<evidence type="ECO:0000256" key="9">
    <source>
        <dbReference type="ARBA" id="ARBA00022692"/>
    </source>
</evidence>
<dbReference type="Pfam" id="PF13614">
    <property type="entry name" value="AAA_31"/>
    <property type="match status" value="1"/>
</dbReference>
<comment type="catalytic activity">
    <reaction evidence="16">
        <text>L-tyrosyl-[protein] + ATP = O-phospho-L-tyrosyl-[protein] + ADP + H(+)</text>
        <dbReference type="Rhea" id="RHEA:10596"/>
        <dbReference type="Rhea" id="RHEA-COMP:10136"/>
        <dbReference type="Rhea" id="RHEA-COMP:20101"/>
        <dbReference type="ChEBI" id="CHEBI:15378"/>
        <dbReference type="ChEBI" id="CHEBI:30616"/>
        <dbReference type="ChEBI" id="CHEBI:46858"/>
        <dbReference type="ChEBI" id="CHEBI:61978"/>
        <dbReference type="ChEBI" id="CHEBI:456216"/>
        <dbReference type="EC" id="2.7.10.2"/>
    </reaction>
</comment>
<accession>A0A3N4YXR7</accession>
<dbReference type="GO" id="GO:0005886">
    <property type="term" value="C:plasma membrane"/>
    <property type="evidence" value="ECO:0007669"/>
    <property type="project" value="UniProtKB-SubCell"/>
</dbReference>
<evidence type="ECO:0000256" key="3">
    <source>
        <dbReference type="ARBA" id="ARBA00007316"/>
    </source>
</evidence>
<evidence type="ECO:0000256" key="4">
    <source>
        <dbReference type="ARBA" id="ARBA00008883"/>
    </source>
</evidence>
<feature type="region of interest" description="Disordered" evidence="17">
    <location>
        <begin position="468"/>
        <end position="492"/>
    </location>
</feature>
<evidence type="ECO:0000256" key="7">
    <source>
        <dbReference type="ARBA" id="ARBA00022519"/>
    </source>
</evidence>
<dbReference type="GO" id="GO:0004715">
    <property type="term" value="F:non-membrane spanning protein tyrosine kinase activity"/>
    <property type="evidence" value="ECO:0007669"/>
    <property type="project" value="UniProtKB-EC"/>
</dbReference>
<evidence type="ECO:0000259" key="19">
    <source>
        <dbReference type="Pfam" id="PF02706"/>
    </source>
</evidence>
<dbReference type="EC" id="2.7.10.2" evidence="5"/>
<keyword evidence="9 18" id="KW-0812">Transmembrane</keyword>
<keyword evidence="14 18" id="KW-0472">Membrane</keyword>
<comment type="similarity">
    <text evidence="4">Belongs to the etk/wzc family.</text>
</comment>
<dbReference type="RefSeq" id="WP_123914105.1">
    <property type="nucleotide sequence ID" value="NZ_RKRA01000001.1"/>
</dbReference>